<protein>
    <submittedName>
        <fullName evidence="2">Uncharacterized protein</fullName>
    </submittedName>
</protein>
<gene>
    <name evidence="2" type="ORF">DI563_17210</name>
</gene>
<dbReference type="Proteomes" id="UP000249135">
    <property type="component" value="Unassembled WGS sequence"/>
</dbReference>
<dbReference type="EMBL" id="QFPP01000237">
    <property type="protein sequence ID" value="PZQ71709.1"/>
    <property type="molecule type" value="Genomic_DNA"/>
</dbReference>
<evidence type="ECO:0000313" key="2">
    <source>
        <dbReference type="EMBL" id="PZQ71709.1"/>
    </source>
</evidence>
<sequence length="71" mass="7733">MKRQATIHGHVTYTPGDGVPLPIPEGPIEIEETDDSVILGWEQANGVVGSTAMPRIQYDQYVEAGKIRLAD</sequence>
<feature type="region of interest" description="Disordered" evidence="1">
    <location>
        <begin position="1"/>
        <end position="22"/>
    </location>
</feature>
<proteinExistence type="predicted"/>
<reference evidence="2 3" key="1">
    <citation type="submission" date="2017-08" db="EMBL/GenBank/DDBJ databases">
        <title>Infants hospitalized years apart are colonized by the same room-sourced microbial strains.</title>
        <authorList>
            <person name="Brooks B."/>
            <person name="Olm M.R."/>
            <person name="Firek B.A."/>
            <person name="Baker R."/>
            <person name="Thomas B.C."/>
            <person name="Morowitz M.J."/>
            <person name="Banfield J.F."/>
        </authorList>
    </citation>
    <scope>NUCLEOTIDE SEQUENCE [LARGE SCALE GENOMIC DNA]</scope>
    <source>
        <strain evidence="2">S2_005_003_R2_41</strain>
    </source>
</reference>
<comment type="caution">
    <text evidence="2">The sequence shown here is derived from an EMBL/GenBank/DDBJ whole genome shotgun (WGS) entry which is preliminary data.</text>
</comment>
<organism evidence="2 3">
    <name type="scientific">Variovorax paradoxus</name>
    <dbReference type="NCBI Taxonomy" id="34073"/>
    <lineage>
        <taxon>Bacteria</taxon>
        <taxon>Pseudomonadati</taxon>
        <taxon>Pseudomonadota</taxon>
        <taxon>Betaproteobacteria</taxon>
        <taxon>Burkholderiales</taxon>
        <taxon>Comamonadaceae</taxon>
        <taxon>Variovorax</taxon>
    </lineage>
</organism>
<accession>A0A2W5Q598</accession>
<evidence type="ECO:0000313" key="3">
    <source>
        <dbReference type="Proteomes" id="UP000249135"/>
    </source>
</evidence>
<name>A0A2W5Q598_VARPD</name>
<dbReference type="AlphaFoldDB" id="A0A2W5Q598"/>
<evidence type="ECO:0000256" key="1">
    <source>
        <dbReference type="SAM" id="MobiDB-lite"/>
    </source>
</evidence>